<accession>A0A4P7NBG4</accession>
<proteinExistence type="predicted"/>
<evidence type="ECO:0000313" key="2">
    <source>
        <dbReference type="Proteomes" id="UP000294847"/>
    </source>
</evidence>
<protein>
    <submittedName>
        <fullName evidence="1">Uncharacterized protein</fullName>
    </submittedName>
</protein>
<organism evidence="1 2">
    <name type="scientific">Pyricularia oryzae</name>
    <name type="common">Rice blast fungus</name>
    <name type="synonym">Magnaporthe oryzae</name>
    <dbReference type="NCBI Taxonomy" id="318829"/>
    <lineage>
        <taxon>Eukaryota</taxon>
        <taxon>Fungi</taxon>
        <taxon>Dikarya</taxon>
        <taxon>Ascomycota</taxon>
        <taxon>Pezizomycotina</taxon>
        <taxon>Sordariomycetes</taxon>
        <taxon>Sordariomycetidae</taxon>
        <taxon>Magnaporthales</taxon>
        <taxon>Pyriculariaceae</taxon>
        <taxon>Pyricularia</taxon>
    </lineage>
</organism>
<dbReference type="AlphaFoldDB" id="A0A4P7NBG4"/>
<dbReference type="Proteomes" id="UP000294847">
    <property type="component" value="Chromosome 3"/>
</dbReference>
<sequence length="58" mass="6170">MCLSYWSAVELRTLENANANGGPCSQPQFQCAQGHPALSKVAGSRRLLSALEVPNPSL</sequence>
<evidence type="ECO:0000313" key="1">
    <source>
        <dbReference type="EMBL" id="QBZ59102.1"/>
    </source>
</evidence>
<name>A0A4P7NBG4_PYROR</name>
<dbReference type="EMBL" id="CP034206">
    <property type="protein sequence ID" value="QBZ59102.1"/>
    <property type="molecule type" value="Genomic_DNA"/>
</dbReference>
<reference evidence="1 2" key="1">
    <citation type="journal article" date="2019" name="Mol. Biol. Evol.">
        <title>Blast fungal genomes show frequent chromosomal changes, gene gains and losses, and effector gene turnover.</title>
        <authorList>
            <person name="Gomez Luciano L.B."/>
            <person name="Jason Tsai I."/>
            <person name="Chuma I."/>
            <person name="Tosa Y."/>
            <person name="Chen Y.H."/>
            <person name="Li J.Y."/>
            <person name="Li M.Y."/>
            <person name="Jade Lu M.Y."/>
            <person name="Nakayashiki H."/>
            <person name="Li W.H."/>
        </authorList>
    </citation>
    <scope>NUCLEOTIDE SEQUENCE [LARGE SCALE GENOMIC DNA]</scope>
    <source>
        <strain evidence="1">MZ5-1-6</strain>
    </source>
</reference>
<gene>
    <name evidence="1" type="ORF">PoMZ_04062</name>
</gene>